<evidence type="ECO:0000259" key="10">
    <source>
        <dbReference type="PROSITE" id="PS51060"/>
    </source>
</evidence>
<dbReference type="EMBL" id="JNBR01000096">
    <property type="protein sequence ID" value="OQR97779.1"/>
    <property type="molecule type" value="Genomic_DNA"/>
</dbReference>
<dbReference type="SUPFAM" id="SSF47587">
    <property type="entry name" value="Domain of poly(ADP-ribose) polymerase"/>
    <property type="match status" value="1"/>
</dbReference>
<dbReference type="GO" id="GO:0003950">
    <property type="term" value="F:NAD+ poly-ADP-ribosyltransferase activity"/>
    <property type="evidence" value="ECO:0007669"/>
    <property type="project" value="UniProtKB-UniRule"/>
</dbReference>
<keyword evidence="6" id="KW-0539">Nucleus</keyword>
<dbReference type="GO" id="GO:1990404">
    <property type="term" value="F:NAD+-protein mono-ADP-ribosyltransferase activity"/>
    <property type="evidence" value="ECO:0007669"/>
    <property type="project" value="TreeGrafter"/>
</dbReference>
<keyword evidence="13" id="KW-1185">Reference proteome</keyword>
<dbReference type="GO" id="GO:0005730">
    <property type="term" value="C:nucleolus"/>
    <property type="evidence" value="ECO:0007669"/>
    <property type="project" value="TreeGrafter"/>
</dbReference>
<keyword evidence="5 8" id="KW-0520">NAD</keyword>
<dbReference type="InterPro" id="IPR036930">
    <property type="entry name" value="WGR_dom_sf"/>
</dbReference>
<dbReference type="PROSITE" id="PS51060">
    <property type="entry name" value="PARP_ALPHA_HD"/>
    <property type="match status" value="1"/>
</dbReference>
<evidence type="ECO:0000256" key="6">
    <source>
        <dbReference type="ARBA" id="ARBA00023242"/>
    </source>
</evidence>
<evidence type="ECO:0000256" key="2">
    <source>
        <dbReference type="ARBA" id="ARBA00022676"/>
    </source>
</evidence>
<dbReference type="Pfam" id="PF00644">
    <property type="entry name" value="PARP"/>
    <property type="match status" value="1"/>
</dbReference>
<name>A0A1V9ZIG6_ACHHY</name>
<dbReference type="InterPro" id="IPR012317">
    <property type="entry name" value="Poly(ADP-ribose)pol_cat_dom"/>
</dbReference>
<dbReference type="PROSITE" id="PS51059">
    <property type="entry name" value="PARP_CATALYTIC"/>
    <property type="match status" value="1"/>
</dbReference>
<comment type="subcellular location">
    <subcellularLocation>
        <location evidence="1">Nucleus</location>
    </subcellularLocation>
</comment>
<dbReference type="CDD" id="cd01437">
    <property type="entry name" value="parp_like"/>
    <property type="match status" value="1"/>
</dbReference>
<dbReference type="OrthoDB" id="2017365at2759"/>
<dbReference type="STRING" id="1202772.A0A1V9ZIG6"/>
<dbReference type="PANTHER" id="PTHR10459">
    <property type="entry name" value="DNA LIGASE"/>
    <property type="match status" value="1"/>
</dbReference>
<evidence type="ECO:0000313" key="13">
    <source>
        <dbReference type="Proteomes" id="UP000243579"/>
    </source>
</evidence>
<dbReference type="InterPro" id="IPR050800">
    <property type="entry name" value="ARTD/PARP"/>
</dbReference>
<dbReference type="Proteomes" id="UP000243579">
    <property type="component" value="Unassembled WGS sequence"/>
</dbReference>
<sequence length="507" mass="55966">MKKAAKQRKPPRQTVVVAAAGAKAKYVSRSLLTKSSALHVDPSANLPGTARVYLDDDILYTARLHKVDLGARTNLEVVLQVLCTNAGEHFLLERTTDIEKHYGSEVSLDASSTRCIPSDSLQDAIKMFLALFFTKTGVSWRNRFQHDATGDFTFVDVDPGSYTSQQLSSEVRHLMALLCTSSLRAPTASPFPIPLAMKLSKHTIARAKALLGEMDIVLDMTATRTRQRLSLAILTNRFYALVPHVFGSTMGEHVVDSTQSTATKRDLVATLERYCQGARVPDPLCSHYKALNCDLRILPTDAPDWHLIKTYFDNTKVPLKIGLSLRCVYSVHKEIENKRFAKFAALPNRKLLWHGSSFTNWTSILSKGLLIAPSCAPKNGHSFGVGLYFSDSVSRSVGYCQSNKVGLLVLCEVALGTVYVSSTSDAHAQSHVDGVNFHSVQGIGWYLPESDLDHIMPDGVAVPVGKLKRNAHKSHLHAGGGLEYNEYIIFNTAQMRMRYLVVVDFNS</sequence>
<keyword evidence="4" id="KW-0548">Nucleotidyltransferase</keyword>
<dbReference type="Gene3D" id="3.90.228.10">
    <property type="match status" value="1"/>
</dbReference>
<dbReference type="InterPro" id="IPR036616">
    <property type="entry name" value="Poly(ADP-ribose)pol_reg_dom_sf"/>
</dbReference>
<dbReference type="EC" id="2.4.2.-" evidence="8"/>
<feature type="domain" description="PARP alpha-helical" evidence="10">
    <location>
        <begin position="154"/>
        <end position="282"/>
    </location>
</feature>
<dbReference type="PANTHER" id="PTHR10459:SF60">
    <property type="entry name" value="POLY [ADP-RIBOSE] POLYMERASE 2"/>
    <property type="match status" value="1"/>
</dbReference>
<dbReference type="SUPFAM" id="SSF142921">
    <property type="entry name" value="WGR domain-like"/>
    <property type="match status" value="1"/>
</dbReference>
<dbReference type="GO" id="GO:0006302">
    <property type="term" value="P:double-strand break repair"/>
    <property type="evidence" value="ECO:0007669"/>
    <property type="project" value="TreeGrafter"/>
</dbReference>
<evidence type="ECO:0000259" key="9">
    <source>
        <dbReference type="PROSITE" id="PS51059"/>
    </source>
</evidence>
<dbReference type="GO" id="GO:0016779">
    <property type="term" value="F:nucleotidyltransferase activity"/>
    <property type="evidence" value="ECO:0007669"/>
    <property type="project" value="UniProtKB-KW"/>
</dbReference>
<dbReference type="AlphaFoldDB" id="A0A1V9ZIG6"/>
<dbReference type="Gene3D" id="1.20.142.10">
    <property type="entry name" value="Poly(ADP-ribose) polymerase, regulatory domain"/>
    <property type="match status" value="1"/>
</dbReference>
<keyword evidence="3 8" id="KW-0808">Transferase</keyword>
<feature type="domain" description="PARP catalytic" evidence="9">
    <location>
        <begin position="282"/>
        <end position="507"/>
    </location>
</feature>
<keyword evidence="2 8" id="KW-0328">Glycosyltransferase</keyword>
<evidence type="ECO:0000256" key="7">
    <source>
        <dbReference type="ARBA" id="ARBA00033987"/>
    </source>
</evidence>
<feature type="domain" description="WGR" evidence="11">
    <location>
        <begin position="49"/>
        <end position="162"/>
    </location>
</feature>
<reference evidence="12 13" key="1">
    <citation type="journal article" date="2014" name="Genome Biol. Evol.">
        <title>The secreted proteins of Achlya hypogyna and Thraustotheca clavata identify the ancestral oomycete secretome and reveal gene acquisitions by horizontal gene transfer.</title>
        <authorList>
            <person name="Misner I."/>
            <person name="Blouin N."/>
            <person name="Leonard G."/>
            <person name="Richards T.A."/>
            <person name="Lane C.E."/>
        </authorList>
    </citation>
    <scope>NUCLEOTIDE SEQUENCE [LARGE SCALE GENOMIC DNA]</scope>
    <source>
        <strain evidence="12 13">ATCC 48635</strain>
    </source>
</reference>
<dbReference type="PROSITE" id="PS51977">
    <property type="entry name" value="WGR"/>
    <property type="match status" value="1"/>
</dbReference>
<protein>
    <recommendedName>
        <fullName evidence="8">Poly [ADP-ribose] polymerase</fullName>
        <shortName evidence="8">PARP</shortName>
        <ecNumber evidence="8">2.4.2.-</ecNumber>
    </recommendedName>
</protein>
<dbReference type="Pfam" id="PF02877">
    <property type="entry name" value="PARP_reg"/>
    <property type="match status" value="1"/>
</dbReference>
<dbReference type="GO" id="GO:0070212">
    <property type="term" value="P:protein poly-ADP-ribosylation"/>
    <property type="evidence" value="ECO:0007669"/>
    <property type="project" value="TreeGrafter"/>
</dbReference>
<dbReference type="InterPro" id="IPR008893">
    <property type="entry name" value="WGR_domain"/>
</dbReference>
<dbReference type="SUPFAM" id="SSF56399">
    <property type="entry name" value="ADP-ribosylation"/>
    <property type="match status" value="1"/>
</dbReference>
<dbReference type="InterPro" id="IPR004102">
    <property type="entry name" value="Poly(ADP-ribose)pol_reg_dom"/>
</dbReference>
<gene>
    <name evidence="12" type="ORF">ACHHYP_10019</name>
</gene>
<proteinExistence type="predicted"/>
<evidence type="ECO:0000256" key="4">
    <source>
        <dbReference type="ARBA" id="ARBA00022695"/>
    </source>
</evidence>
<evidence type="ECO:0000256" key="3">
    <source>
        <dbReference type="ARBA" id="ARBA00022679"/>
    </source>
</evidence>
<evidence type="ECO:0000256" key="5">
    <source>
        <dbReference type="ARBA" id="ARBA00023027"/>
    </source>
</evidence>
<evidence type="ECO:0000313" key="12">
    <source>
        <dbReference type="EMBL" id="OQR97779.1"/>
    </source>
</evidence>
<accession>A0A1V9ZIG6</accession>
<evidence type="ECO:0000256" key="8">
    <source>
        <dbReference type="RuleBase" id="RU362114"/>
    </source>
</evidence>
<evidence type="ECO:0000259" key="11">
    <source>
        <dbReference type="PROSITE" id="PS51977"/>
    </source>
</evidence>
<organism evidence="12 13">
    <name type="scientific">Achlya hypogyna</name>
    <name type="common">Oomycete</name>
    <name type="synonym">Protoachlya hypogyna</name>
    <dbReference type="NCBI Taxonomy" id="1202772"/>
    <lineage>
        <taxon>Eukaryota</taxon>
        <taxon>Sar</taxon>
        <taxon>Stramenopiles</taxon>
        <taxon>Oomycota</taxon>
        <taxon>Saprolegniomycetes</taxon>
        <taxon>Saprolegniales</taxon>
        <taxon>Achlyaceae</taxon>
        <taxon>Achlya</taxon>
    </lineage>
</organism>
<comment type="caution">
    <text evidence="12">The sequence shown here is derived from an EMBL/GenBank/DDBJ whole genome shotgun (WGS) entry which is preliminary data.</text>
</comment>
<comment type="catalytic activity">
    <reaction evidence="7">
        <text>NAD(+) + (ADP-D-ribosyl)n-acceptor = nicotinamide + (ADP-D-ribosyl)n+1-acceptor + H(+).</text>
        <dbReference type="EC" id="2.4.2.30"/>
    </reaction>
</comment>
<evidence type="ECO:0000256" key="1">
    <source>
        <dbReference type="ARBA" id="ARBA00004123"/>
    </source>
</evidence>